<reference evidence="5 6" key="1">
    <citation type="submission" date="2017-01" db="EMBL/GenBank/DDBJ databases">
        <authorList>
            <person name="Mah S.A."/>
            <person name="Swanson W.J."/>
            <person name="Moy G.W."/>
            <person name="Vacquier V.D."/>
        </authorList>
    </citation>
    <scope>NUCLEOTIDE SEQUENCE [LARGE SCALE GENOMIC DNA]</scope>
    <source>
        <strain evidence="5 6">ASpG1</strain>
    </source>
</reference>
<feature type="binding site" evidence="3">
    <location>
        <position position="130"/>
    </location>
    <ligand>
        <name>a divalent metal cation</name>
        <dbReference type="ChEBI" id="CHEBI:60240"/>
        <label>1</label>
    </ligand>
</feature>
<feature type="binding site" evidence="3">
    <location>
        <position position="7"/>
    </location>
    <ligand>
        <name>a divalent metal cation</name>
        <dbReference type="ChEBI" id="CHEBI:60240"/>
        <label>1</label>
    </ligand>
</feature>
<dbReference type="InterPro" id="IPR032466">
    <property type="entry name" value="Metal_Hydrolase"/>
</dbReference>
<keyword evidence="2" id="KW-0378">Hydrolase</keyword>
<evidence type="ECO:0000313" key="5">
    <source>
        <dbReference type="EMBL" id="SIR04687.1"/>
    </source>
</evidence>
<dbReference type="PANTHER" id="PTHR10819:SF3">
    <property type="entry name" value="PHOSPHOTRIESTERASE-RELATED PROTEIN"/>
    <property type="match status" value="1"/>
</dbReference>
<feature type="binding site" evidence="3">
    <location>
        <position position="130"/>
    </location>
    <ligand>
        <name>a divalent metal cation</name>
        <dbReference type="ChEBI" id="CHEBI:60240"/>
        <label>2</label>
    </ligand>
</feature>
<dbReference type="AlphaFoldDB" id="A0A1N6XQU4"/>
<dbReference type="OrthoDB" id="105927at2"/>
<feature type="binding site" evidence="3">
    <location>
        <position position="5"/>
    </location>
    <ligand>
        <name>a divalent metal cation</name>
        <dbReference type="ChEBI" id="CHEBI:60240"/>
        <label>1</label>
    </ligand>
</feature>
<comment type="caution">
    <text evidence="4">Lacks conserved residue(s) required for the propagation of feature annotation.</text>
</comment>
<dbReference type="STRING" id="159291.SAMN05920897_1298"/>
<dbReference type="EMBL" id="FTMS01000029">
    <property type="protein sequence ID" value="SIR04687.1"/>
    <property type="molecule type" value="Genomic_DNA"/>
</dbReference>
<dbReference type="Gene3D" id="3.20.20.140">
    <property type="entry name" value="Metal-dependent hydrolases"/>
    <property type="match status" value="1"/>
</dbReference>
<sequence>MIYSHEHMSLDLSGPKNDPDCRLNDFEATRTELLDLQKKGVDSIIELTARGMGRDVVFLKRLSEETGMRIHAATGYYKVPFLPPEVEQLPVERLAGIMVSEIVDGIMTDSEQGPDGAPVNSGIRAKVIGEIGTSLNTVLPLEEKVFRAACLAHQETGIPISTHTTLGTMGAEQLEIFGEYNIDLSRVVIGHTDLANDFDYIEKLADCGVYIAFDTIGKISYLPEETRVSFIKRLVGKGHQDRILMSVDITRLSHLKSRGGIGYSYLIDTFIPMLYEAGLSESTVDLFMDKNPKSIFGDV</sequence>
<name>A0A1N6XQU4_9SPIO</name>
<dbReference type="PANTHER" id="PTHR10819">
    <property type="entry name" value="PHOSPHOTRIESTERASE-RELATED"/>
    <property type="match status" value="1"/>
</dbReference>
<evidence type="ECO:0000256" key="4">
    <source>
        <dbReference type="PROSITE-ProRule" id="PRU00679"/>
    </source>
</evidence>
<dbReference type="GO" id="GO:0016787">
    <property type="term" value="F:hydrolase activity"/>
    <property type="evidence" value="ECO:0007669"/>
    <property type="project" value="UniProtKB-KW"/>
</dbReference>
<accession>A0A1N6XQU4</accession>
<evidence type="ECO:0000256" key="2">
    <source>
        <dbReference type="ARBA" id="ARBA00022801"/>
    </source>
</evidence>
<dbReference type="InterPro" id="IPR001559">
    <property type="entry name" value="Phosphotriesterase"/>
</dbReference>
<protein>
    <submittedName>
        <fullName evidence="5">Phosphotriesterase-related protein</fullName>
    </submittedName>
</protein>
<dbReference type="RefSeq" id="WP_076489927.1">
    <property type="nucleotide sequence ID" value="NZ_FTMS01000029.1"/>
</dbReference>
<feature type="binding site" evidence="3">
    <location>
        <position position="248"/>
    </location>
    <ligand>
        <name>a divalent metal cation</name>
        <dbReference type="ChEBI" id="CHEBI:60240"/>
        <label>1</label>
    </ligand>
</feature>
<gene>
    <name evidence="5" type="ORF">SAMN05920897_1298</name>
</gene>
<dbReference type="PIRSF" id="PIRSF016839">
    <property type="entry name" value="PhP"/>
    <property type="match status" value="1"/>
</dbReference>
<dbReference type="SUPFAM" id="SSF51556">
    <property type="entry name" value="Metallo-dependent hydrolases"/>
    <property type="match status" value="1"/>
</dbReference>
<evidence type="ECO:0000313" key="6">
    <source>
        <dbReference type="Proteomes" id="UP000186400"/>
    </source>
</evidence>
<dbReference type="Pfam" id="PF02126">
    <property type="entry name" value="PTE"/>
    <property type="match status" value="1"/>
</dbReference>
<evidence type="ECO:0000256" key="1">
    <source>
        <dbReference type="ARBA" id="ARBA00022723"/>
    </source>
</evidence>
<feature type="binding site" evidence="3">
    <location>
        <position position="191"/>
    </location>
    <ligand>
        <name>a divalent metal cation</name>
        <dbReference type="ChEBI" id="CHEBI:60240"/>
        <label>2</label>
    </ligand>
</feature>
<comment type="similarity">
    <text evidence="4">Belongs to the metallo-dependent hydrolases superfamily. Phosphotriesterase family.</text>
</comment>
<proteinExistence type="inferred from homology"/>
<feature type="binding site" evidence="3">
    <location>
        <position position="163"/>
    </location>
    <ligand>
        <name>a divalent metal cation</name>
        <dbReference type="ChEBI" id="CHEBI:60240"/>
        <label>2</label>
    </ligand>
</feature>
<dbReference type="GO" id="GO:0008270">
    <property type="term" value="F:zinc ion binding"/>
    <property type="evidence" value="ECO:0007669"/>
    <property type="project" value="InterPro"/>
</dbReference>
<comment type="cofactor">
    <cofactor evidence="3">
        <name>a divalent metal cation</name>
        <dbReference type="ChEBI" id="CHEBI:60240"/>
    </cofactor>
    <text evidence="3">Binds 2 divalent metal cations per subunit.</text>
</comment>
<dbReference type="PROSITE" id="PS51347">
    <property type="entry name" value="PHOSPHOTRIESTERASE_2"/>
    <property type="match status" value="1"/>
</dbReference>
<organism evidence="5 6">
    <name type="scientific">Alkalispirochaeta americana</name>
    <dbReference type="NCBI Taxonomy" id="159291"/>
    <lineage>
        <taxon>Bacteria</taxon>
        <taxon>Pseudomonadati</taxon>
        <taxon>Spirochaetota</taxon>
        <taxon>Spirochaetia</taxon>
        <taxon>Spirochaetales</taxon>
        <taxon>Spirochaetaceae</taxon>
        <taxon>Alkalispirochaeta</taxon>
    </lineage>
</organism>
<dbReference type="Proteomes" id="UP000186400">
    <property type="component" value="Unassembled WGS sequence"/>
</dbReference>
<evidence type="ECO:0000256" key="3">
    <source>
        <dbReference type="PIRSR" id="PIRSR601559-52"/>
    </source>
</evidence>
<keyword evidence="1 3" id="KW-0479">Metal-binding</keyword>
<keyword evidence="6" id="KW-1185">Reference proteome</keyword>